<accession>A0A1S6KV01</accession>
<dbReference type="Proteomes" id="UP000222417">
    <property type="component" value="Segment"/>
</dbReference>
<evidence type="ECO:0000313" key="1">
    <source>
        <dbReference type="EMBL" id="AQT25273.1"/>
    </source>
</evidence>
<reference evidence="1 2" key="1">
    <citation type="submission" date="2016-12" db="EMBL/GenBank/DDBJ databases">
        <title>Providencia rettgeri phage vB-PreS_PR1 - a deep-branching member of the T5-like siphoviruses.</title>
        <authorList>
            <person name="Oliveira H."/>
            <person name="Pinto G."/>
            <person name="Hendrix H."/>
            <person name="Noben J.-P."/>
            <person name="Gawor J."/>
            <person name="Lobocka M."/>
            <person name="Lavigne R."/>
            <person name="Azeredo J."/>
        </authorList>
    </citation>
    <scope>NUCLEOTIDE SEQUENCE [LARGE SCALE GENOMIC DNA]</scope>
</reference>
<organism evidence="1 2">
    <name type="scientific">Providencia phage vB_PreS_PR1</name>
    <dbReference type="NCBI Taxonomy" id="1931407"/>
    <lineage>
        <taxon>Viruses</taxon>
        <taxon>Duplodnaviria</taxon>
        <taxon>Heunggongvirae</taxon>
        <taxon>Uroviricota</taxon>
        <taxon>Caudoviricetes</taxon>
        <taxon>Demerecviridae</taxon>
        <taxon>Priunavirus</taxon>
        <taxon>Priunavirus PR1</taxon>
    </lineage>
</organism>
<keyword evidence="2" id="KW-1185">Reference proteome</keyword>
<name>A0A1S6KV01_9CAUD</name>
<gene>
    <name evidence="1" type="ORF">PR1_35</name>
</gene>
<evidence type="ECO:0000313" key="2">
    <source>
        <dbReference type="Proteomes" id="UP000222417"/>
    </source>
</evidence>
<sequence>MRDTISKLYWEVTPDGVGQFNDLFMQLYISMDNRLNVALLNEMTETDLPFGTWANILLDISGSKLVKYRAMEFFDSDALDWLTANYEFGEYDSGIKWVQRVFEETGHVIPRPIAMGWIATQRPERAATSFAPVGMAHNDARVSDEHRESDS</sequence>
<dbReference type="OrthoDB" id="10603at10239"/>
<proteinExistence type="predicted"/>
<dbReference type="EMBL" id="KY363465">
    <property type="protein sequence ID" value="AQT25273.1"/>
    <property type="molecule type" value="Genomic_DNA"/>
</dbReference>
<protein>
    <submittedName>
        <fullName evidence="1">Uncharacterized protein</fullName>
    </submittedName>
</protein>